<evidence type="ECO:0000256" key="4">
    <source>
        <dbReference type="ARBA" id="ARBA00023172"/>
    </source>
</evidence>
<dbReference type="InterPro" id="IPR010998">
    <property type="entry name" value="Integrase_recombinase_N"/>
</dbReference>
<dbReference type="Gene3D" id="3.30.160.390">
    <property type="entry name" value="Integrase, DNA-binding domain"/>
    <property type="match status" value="1"/>
</dbReference>
<feature type="domain" description="Tyr recombinase" evidence="5">
    <location>
        <begin position="204"/>
        <end position="410"/>
    </location>
</feature>
<dbReference type="PANTHER" id="PTHR30629:SF2">
    <property type="entry name" value="PROPHAGE INTEGRASE INTS-RELATED"/>
    <property type="match status" value="1"/>
</dbReference>
<dbReference type="RefSeq" id="WP_184112381.1">
    <property type="nucleotide sequence ID" value="NZ_JACHNY010000002.1"/>
</dbReference>
<dbReference type="AlphaFoldDB" id="A0A7W7EXE6"/>
<dbReference type="Gene3D" id="1.10.150.130">
    <property type="match status" value="1"/>
</dbReference>
<dbReference type="Pfam" id="PF13356">
    <property type="entry name" value="Arm-DNA-bind_3"/>
    <property type="match status" value="1"/>
</dbReference>
<organism evidence="6 7">
    <name type="scientific">Sphingomonas abaci</name>
    <dbReference type="NCBI Taxonomy" id="237611"/>
    <lineage>
        <taxon>Bacteria</taxon>
        <taxon>Pseudomonadati</taxon>
        <taxon>Pseudomonadota</taxon>
        <taxon>Alphaproteobacteria</taxon>
        <taxon>Sphingomonadales</taxon>
        <taxon>Sphingomonadaceae</taxon>
        <taxon>Sphingomonas</taxon>
    </lineage>
</organism>
<dbReference type="Pfam" id="PF22022">
    <property type="entry name" value="Phage_int_M"/>
    <property type="match status" value="1"/>
</dbReference>
<dbReference type="Gene3D" id="1.10.443.10">
    <property type="entry name" value="Intergrase catalytic core"/>
    <property type="match status" value="1"/>
</dbReference>
<dbReference type="InterPro" id="IPR013762">
    <property type="entry name" value="Integrase-like_cat_sf"/>
</dbReference>
<reference evidence="6 7" key="1">
    <citation type="submission" date="2020-08" db="EMBL/GenBank/DDBJ databases">
        <title>Genomic Encyclopedia of Type Strains, Phase IV (KMG-IV): sequencing the most valuable type-strain genomes for metagenomic binning, comparative biology and taxonomic classification.</title>
        <authorList>
            <person name="Goeker M."/>
        </authorList>
    </citation>
    <scope>NUCLEOTIDE SEQUENCE [LARGE SCALE GENOMIC DNA]</scope>
    <source>
        <strain evidence="6 7">DSM 15867</strain>
    </source>
</reference>
<dbReference type="InterPro" id="IPR053876">
    <property type="entry name" value="Phage_int_M"/>
</dbReference>
<name>A0A7W7EXE6_9SPHN</name>
<dbReference type="PROSITE" id="PS51898">
    <property type="entry name" value="TYR_RECOMBINASE"/>
    <property type="match status" value="1"/>
</dbReference>
<dbReference type="InterPro" id="IPR002104">
    <property type="entry name" value="Integrase_catalytic"/>
</dbReference>
<comment type="caution">
    <text evidence="6">The sequence shown here is derived from an EMBL/GenBank/DDBJ whole genome shotgun (WGS) entry which is preliminary data.</text>
</comment>
<evidence type="ECO:0000313" key="6">
    <source>
        <dbReference type="EMBL" id="MBB4616954.1"/>
    </source>
</evidence>
<dbReference type="InterPro" id="IPR011010">
    <property type="entry name" value="DNA_brk_join_enz"/>
</dbReference>
<dbReference type="SUPFAM" id="SSF56349">
    <property type="entry name" value="DNA breaking-rejoining enzymes"/>
    <property type="match status" value="1"/>
</dbReference>
<evidence type="ECO:0000256" key="2">
    <source>
        <dbReference type="ARBA" id="ARBA00022908"/>
    </source>
</evidence>
<evidence type="ECO:0000256" key="3">
    <source>
        <dbReference type="ARBA" id="ARBA00023125"/>
    </source>
</evidence>
<dbReference type="InterPro" id="IPR038488">
    <property type="entry name" value="Integrase_DNA-bd_sf"/>
</dbReference>
<evidence type="ECO:0000256" key="1">
    <source>
        <dbReference type="ARBA" id="ARBA00008857"/>
    </source>
</evidence>
<keyword evidence="3" id="KW-0238">DNA-binding</keyword>
<keyword evidence="7" id="KW-1185">Reference proteome</keyword>
<dbReference type="InterPro" id="IPR025166">
    <property type="entry name" value="Integrase_DNA_bind_dom"/>
</dbReference>
<protein>
    <submittedName>
        <fullName evidence="6">Integrase</fullName>
    </submittedName>
</protein>
<keyword evidence="2" id="KW-0229">DNA integration</keyword>
<sequence>MPLTNAEVKNAKPESAPRKLFDSGGLFLHVAPSGTKSWRLKYRFGPKEKLLTFGRYPEVSLSEARERRDAARAHLRANRDPGVEAERERQAAIEAAGARFEASALAWHEDERPRWSPRHAQVVLFALRRDVFPDLGKLPIADITGPMILRTLRKIERRGAVETAKRVMGYISAIFIRAKGEHLVTTNPTVDLIHALKPTPKGAKQPALTTLADLHTLQRLVDNSTAGPPTKLASRLLALTAVRVGVLRTATWAEIGGIEWEAHTPSPDAIWRIPAERMKLVLEHKGDQAFDFDVPLPGPAVDALRALHRLTGRGKLLFPGHHSARLPMSDAAISTLYKRIDGGRYKTRHVPHGWRAAFSTIMNEWAIEHGKEGDRMLIDLMLAHIPKGVSSSELVYMRVKGTARRRVLAETWAAMIADGLDDPMAILDGQAR</sequence>
<dbReference type="GO" id="GO:0003677">
    <property type="term" value="F:DNA binding"/>
    <property type="evidence" value="ECO:0007669"/>
    <property type="project" value="UniProtKB-KW"/>
</dbReference>
<comment type="similarity">
    <text evidence="1">Belongs to the 'phage' integrase family.</text>
</comment>
<evidence type="ECO:0000313" key="7">
    <source>
        <dbReference type="Proteomes" id="UP000574769"/>
    </source>
</evidence>
<dbReference type="PANTHER" id="PTHR30629">
    <property type="entry name" value="PROPHAGE INTEGRASE"/>
    <property type="match status" value="1"/>
</dbReference>
<proteinExistence type="inferred from homology"/>
<dbReference type="InterPro" id="IPR050808">
    <property type="entry name" value="Phage_Integrase"/>
</dbReference>
<evidence type="ECO:0000259" key="5">
    <source>
        <dbReference type="PROSITE" id="PS51898"/>
    </source>
</evidence>
<keyword evidence="4" id="KW-0233">DNA recombination</keyword>
<dbReference type="GO" id="GO:0006310">
    <property type="term" value="P:DNA recombination"/>
    <property type="evidence" value="ECO:0007669"/>
    <property type="project" value="UniProtKB-KW"/>
</dbReference>
<accession>A0A7W7EXE6</accession>
<gene>
    <name evidence="6" type="ORF">GGQ96_001074</name>
</gene>
<dbReference type="Proteomes" id="UP000574769">
    <property type="component" value="Unassembled WGS sequence"/>
</dbReference>
<dbReference type="GO" id="GO:0015074">
    <property type="term" value="P:DNA integration"/>
    <property type="evidence" value="ECO:0007669"/>
    <property type="project" value="UniProtKB-KW"/>
</dbReference>
<dbReference type="EMBL" id="JACHNY010000002">
    <property type="protein sequence ID" value="MBB4616954.1"/>
    <property type="molecule type" value="Genomic_DNA"/>
</dbReference>